<protein>
    <submittedName>
        <fullName evidence="9">LPS O-antigen length regulator</fullName>
    </submittedName>
</protein>
<dbReference type="EMBL" id="AAKKOC010000005">
    <property type="protein sequence ID" value="ECS7438328.1"/>
    <property type="molecule type" value="Genomic_DNA"/>
</dbReference>
<evidence type="ECO:0000259" key="7">
    <source>
        <dbReference type="Pfam" id="PF02706"/>
    </source>
</evidence>
<dbReference type="SUPFAM" id="SSF160355">
    <property type="entry name" value="Bacterial polysaccharide co-polymerase-like"/>
    <property type="match status" value="1"/>
</dbReference>
<dbReference type="GO" id="GO:0005886">
    <property type="term" value="C:plasma membrane"/>
    <property type="evidence" value="ECO:0007669"/>
    <property type="project" value="UniProtKB-SubCell"/>
</dbReference>
<evidence type="ECO:0000256" key="1">
    <source>
        <dbReference type="ARBA" id="ARBA00004651"/>
    </source>
</evidence>
<dbReference type="Gene3D" id="1.10.287.210">
    <property type="match status" value="1"/>
</dbReference>
<dbReference type="Pfam" id="PF02706">
    <property type="entry name" value="Wzz"/>
    <property type="match status" value="1"/>
</dbReference>
<keyword evidence="4 6" id="KW-1133">Transmembrane helix</keyword>
<evidence type="ECO:0000313" key="8">
    <source>
        <dbReference type="EMBL" id="ECS7438328.1"/>
    </source>
</evidence>
<keyword evidence="2" id="KW-1003">Cell membrane</keyword>
<dbReference type="NCBIfam" id="NF007699">
    <property type="entry name" value="PRK10381.1"/>
    <property type="match status" value="1"/>
</dbReference>
<keyword evidence="3 6" id="KW-0812">Transmembrane</keyword>
<proteinExistence type="predicted"/>
<dbReference type="FunFam" id="3.30.1890.10:FF:000004">
    <property type="entry name" value="LPS O-antigen length regulator"/>
    <property type="match status" value="1"/>
</dbReference>
<feature type="domain" description="Polysaccharide chain length determinant N-terminal" evidence="7">
    <location>
        <begin position="26"/>
        <end position="122"/>
    </location>
</feature>
<dbReference type="Gene3D" id="3.30.1890.10">
    <property type="entry name" value="FepE-like"/>
    <property type="match status" value="1"/>
</dbReference>
<organism evidence="9">
    <name type="scientific">Salmonella enterica subsp. enterica serovar Cotham</name>
    <dbReference type="NCBI Taxonomy" id="2572724"/>
    <lineage>
        <taxon>Bacteria</taxon>
        <taxon>Pseudomonadati</taxon>
        <taxon>Pseudomonadota</taxon>
        <taxon>Gammaproteobacteria</taxon>
        <taxon>Enterobacterales</taxon>
        <taxon>Enterobacteriaceae</taxon>
        <taxon>Salmonella</taxon>
    </lineage>
</organism>
<accession>A0A5I1MB45</accession>
<evidence type="ECO:0000256" key="6">
    <source>
        <dbReference type="SAM" id="Phobius"/>
    </source>
</evidence>
<dbReference type="AlphaFoldDB" id="A0A5I1MB45"/>
<reference evidence="9" key="1">
    <citation type="submission" date="2018-07" db="EMBL/GenBank/DDBJ databases">
        <authorList>
            <consortium name="PulseNet: The National Subtyping Network for Foodborne Disease Surveillance"/>
            <person name="Tarr C.L."/>
            <person name="Trees E."/>
            <person name="Katz L.S."/>
            <person name="Carleton-Romer H.A."/>
            <person name="Stroika S."/>
            <person name="Kucerova Z."/>
            <person name="Roache K.F."/>
            <person name="Sabol A.L."/>
            <person name="Besser J."/>
            <person name="Gerner-Smidt P."/>
        </authorList>
    </citation>
    <scope>NUCLEOTIDE SEQUENCE</scope>
    <source>
        <strain evidence="9">2015AM-0391</strain>
        <strain evidence="8">2015AM-1184</strain>
    </source>
</reference>
<dbReference type="PANTHER" id="PTHR32309:SF13">
    <property type="entry name" value="FERRIC ENTEROBACTIN TRANSPORT PROTEIN FEPE"/>
    <property type="match status" value="1"/>
</dbReference>
<dbReference type="EMBL" id="AAKOIS010000006">
    <property type="protein sequence ID" value="ECT9338647.1"/>
    <property type="molecule type" value="Genomic_DNA"/>
</dbReference>
<feature type="transmembrane region" description="Helical" evidence="6">
    <location>
        <begin position="43"/>
        <end position="61"/>
    </location>
</feature>
<comment type="caution">
    <text evidence="9">The sequence shown here is derived from an EMBL/GenBank/DDBJ whole genome shotgun (WGS) entry which is preliminary data.</text>
</comment>
<sequence>MPSLNVKQEKHQSLAGYSLPPANSHEIDLFSLIEVLWQAKRRILATVFAFACVGLLLSFLLPQKWTSQAIVTPAESVQWQGLERTLTALRVLDMEVSVDRASVFNLFIKKFSSPSLLEEYLRSSPYVMDQLKGAQIDEQDLHRAIVVLSEKMKAVDSNAGKKNETSLFTSWTLSFTAPTREEAQKVLAGYIQYISDIVVKETLENIRNQLEIKTRYEQEKLAMDRVRLKNQLDANIQRLHYSLEIANAAGIKRPVYSNGQAVKDDPDFSISLGADGISRKLEIEKGVTDVAEIDGDLRNRQYHVEQLAAMNVSDVKFTPFKYQLSPSLPVKKDGPGKAVIIILAALIGGMMACGGVLLRHAMVSRKMENALAIDERLV</sequence>
<dbReference type="GO" id="GO:0004713">
    <property type="term" value="F:protein tyrosine kinase activity"/>
    <property type="evidence" value="ECO:0007669"/>
    <property type="project" value="TreeGrafter"/>
</dbReference>
<feature type="transmembrane region" description="Helical" evidence="6">
    <location>
        <begin position="338"/>
        <end position="358"/>
    </location>
</feature>
<evidence type="ECO:0000313" key="9">
    <source>
        <dbReference type="EMBL" id="ECT9338647.1"/>
    </source>
</evidence>
<dbReference type="InterPro" id="IPR003856">
    <property type="entry name" value="LPS_length_determ_N"/>
</dbReference>
<comment type="subcellular location">
    <subcellularLocation>
        <location evidence="1">Cell membrane</location>
        <topology evidence="1">Multi-pass membrane protein</topology>
    </subcellularLocation>
</comment>
<dbReference type="PANTHER" id="PTHR32309">
    <property type="entry name" value="TYROSINE-PROTEIN KINASE"/>
    <property type="match status" value="1"/>
</dbReference>
<evidence type="ECO:0000256" key="5">
    <source>
        <dbReference type="ARBA" id="ARBA00023136"/>
    </source>
</evidence>
<dbReference type="FunFam" id="1.10.287.210:FF:000004">
    <property type="entry name" value="LPS O-antigen length regulator"/>
    <property type="match status" value="1"/>
</dbReference>
<dbReference type="InterPro" id="IPR050445">
    <property type="entry name" value="Bact_polysacc_biosynth/exp"/>
</dbReference>
<evidence type="ECO:0000256" key="4">
    <source>
        <dbReference type="ARBA" id="ARBA00022989"/>
    </source>
</evidence>
<name>A0A5I1MB45_SALET</name>
<evidence type="ECO:0000256" key="3">
    <source>
        <dbReference type="ARBA" id="ARBA00022692"/>
    </source>
</evidence>
<gene>
    <name evidence="9" type="ORF">CG757_19020</name>
    <name evidence="8" type="ORF">CHU57_16020</name>
</gene>
<evidence type="ECO:0000256" key="2">
    <source>
        <dbReference type="ARBA" id="ARBA00022475"/>
    </source>
</evidence>
<keyword evidence="5 6" id="KW-0472">Membrane</keyword>